<reference evidence="1" key="1">
    <citation type="submission" date="2023-03" db="EMBL/GenBank/DDBJ databases">
        <authorList>
            <person name="Steffen K."/>
            <person name="Cardenas P."/>
        </authorList>
    </citation>
    <scope>NUCLEOTIDE SEQUENCE</scope>
</reference>
<organism evidence="1 2">
    <name type="scientific">Geodia barretti</name>
    <name type="common">Barrett's horny sponge</name>
    <dbReference type="NCBI Taxonomy" id="519541"/>
    <lineage>
        <taxon>Eukaryota</taxon>
        <taxon>Metazoa</taxon>
        <taxon>Porifera</taxon>
        <taxon>Demospongiae</taxon>
        <taxon>Heteroscleromorpha</taxon>
        <taxon>Tetractinellida</taxon>
        <taxon>Astrophorina</taxon>
        <taxon>Geodiidae</taxon>
        <taxon>Geodia</taxon>
    </lineage>
</organism>
<comment type="caution">
    <text evidence="1">The sequence shown here is derived from an EMBL/GenBank/DDBJ whole genome shotgun (WGS) entry which is preliminary data.</text>
</comment>
<keyword evidence="2" id="KW-1185">Reference proteome</keyword>
<proteinExistence type="predicted"/>
<dbReference type="AlphaFoldDB" id="A0AA35WQU0"/>
<dbReference type="Proteomes" id="UP001174909">
    <property type="component" value="Unassembled WGS sequence"/>
</dbReference>
<dbReference type="EMBL" id="CASHTH010001987">
    <property type="protein sequence ID" value="CAI8022992.1"/>
    <property type="molecule type" value="Genomic_DNA"/>
</dbReference>
<protein>
    <submittedName>
        <fullName evidence="1">Dehydrodolichyl diphosphate synthase complex subunit nus1</fullName>
    </submittedName>
</protein>
<accession>A0AA35WQU0</accession>
<gene>
    <name evidence="1" type="ORF">GBAR_LOCUS13467</name>
</gene>
<name>A0AA35WQU0_GEOBA</name>
<evidence type="ECO:0000313" key="1">
    <source>
        <dbReference type="EMBL" id="CAI8022992.1"/>
    </source>
</evidence>
<evidence type="ECO:0000313" key="2">
    <source>
        <dbReference type="Proteomes" id="UP001174909"/>
    </source>
</evidence>
<sequence>MPTVAEALRLGTLNTIHALRWARHATVAVCVWLWSSLLYLAKHKGSELKLIQKDVQRLEKLPLHLALVVNERPVSYSDLAKIVNWCFCVGIHYCYSL</sequence>